<evidence type="ECO:0000313" key="5">
    <source>
        <dbReference type="EMBL" id="TGL43314.1"/>
    </source>
</evidence>
<evidence type="ECO:0000256" key="1">
    <source>
        <dbReference type="ARBA" id="ARBA00022448"/>
    </source>
</evidence>
<dbReference type="Proteomes" id="UP000297273">
    <property type="component" value="Unassembled WGS sequence"/>
</dbReference>
<dbReference type="Proteomes" id="UP000297946">
    <property type="component" value="Unassembled WGS sequence"/>
</dbReference>
<dbReference type="OrthoDB" id="9806939at2"/>
<protein>
    <recommendedName>
        <fullName evidence="8">HlyD family efflux transporter periplasmic adaptor subunit</fullName>
    </recommendedName>
</protein>
<reference evidence="6 7" key="2">
    <citation type="journal article" date="2019" name="PLoS Negl. Trop. Dis.">
        <title>Revisiting the worldwide diversity of Leptospira species in the environment.</title>
        <authorList>
            <person name="Vincent A.T."/>
            <person name="Schiettekatte O."/>
            <person name="Bourhy P."/>
            <person name="Veyrier F.J."/>
            <person name="Picardeau M."/>
        </authorList>
    </citation>
    <scope>NUCLEOTIDE SEQUENCE [LARGE SCALE GENOMIC DNA]</scope>
    <source>
        <strain evidence="6">201702690</strain>
        <strain evidence="4 7">SSW18</strain>
    </source>
</reference>
<dbReference type="InterPro" id="IPR058649">
    <property type="entry name" value="CzcB_C"/>
</dbReference>
<feature type="domain" description="CzcB-like C-terminal circularly permuted SH3-like" evidence="3">
    <location>
        <begin position="176"/>
        <end position="234"/>
    </location>
</feature>
<dbReference type="Gene3D" id="2.40.420.20">
    <property type="match status" value="1"/>
</dbReference>
<dbReference type="PANTHER" id="PTHR30097:SF4">
    <property type="entry name" value="SLR6042 PROTEIN"/>
    <property type="match status" value="1"/>
</dbReference>
<dbReference type="Pfam" id="PF25954">
    <property type="entry name" value="Beta-barrel_RND_2"/>
    <property type="match status" value="1"/>
</dbReference>
<reference evidence="5" key="1">
    <citation type="submission" date="2018-10" db="EMBL/GenBank/DDBJ databases">
        <authorList>
            <person name="Vincent A.T."/>
            <person name="Schiettekatte O."/>
            <person name="Bourhy P."/>
            <person name="Veyrier F.J."/>
            <person name="Picardeau M."/>
        </authorList>
    </citation>
    <scope>NUCLEOTIDE SEQUENCE</scope>
    <source>
        <strain evidence="5">201702690</strain>
    </source>
</reference>
<dbReference type="EMBL" id="RQGC01000001">
    <property type="protein sequence ID" value="TGL43314.1"/>
    <property type="molecule type" value="Genomic_DNA"/>
</dbReference>
<dbReference type="GO" id="GO:0060003">
    <property type="term" value="P:copper ion export"/>
    <property type="evidence" value="ECO:0007669"/>
    <property type="project" value="TreeGrafter"/>
</dbReference>
<dbReference type="GO" id="GO:0030313">
    <property type="term" value="C:cell envelope"/>
    <property type="evidence" value="ECO:0007669"/>
    <property type="project" value="TreeGrafter"/>
</dbReference>
<dbReference type="RefSeq" id="WP_135642245.1">
    <property type="nucleotide sequence ID" value="NZ_RQER01000011.1"/>
</dbReference>
<organism evidence="4 7">
    <name type="scientific">Leptospira langatensis</name>
    <dbReference type="NCBI Taxonomy" id="2484983"/>
    <lineage>
        <taxon>Bacteria</taxon>
        <taxon>Pseudomonadati</taxon>
        <taxon>Spirochaetota</taxon>
        <taxon>Spirochaetia</taxon>
        <taxon>Leptospirales</taxon>
        <taxon>Leptospiraceae</taxon>
        <taxon>Leptospira</taxon>
    </lineage>
</organism>
<dbReference type="InterPro" id="IPR058792">
    <property type="entry name" value="Beta-barrel_RND_2"/>
</dbReference>
<gene>
    <name evidence="4" type="ORF">EHO57_17510</name>
    <name evidence="5" type="ORF">EHQ53_01370</name>
</gene>
<dbReference type="EMBL" id="RQER01000011">
    <property type="protein sequence ID" value="TGJ98399.1"/>
    <property type="molecule type" value="Genomic_DNA"/>
</dbReference>
<accession>A0A5F1ZXB3</accession>
<evidence type="ECO:0000313" key="6">
    <source>
        <dbReference type="Proteomes" id="UP000297273"/>
    </source>
</evidence>
<evidence type="ECO:0000313" key="4">
    <source>
        <dbReference type="EMBL" id="TGJ98399.1"/>
    </source>
</evidence>
<evidence type="ECO:0000259" key="2">
    <source>
        <dbReference type="Pfam" id="PF25954"/>
    </source>
</evidence>
<dbReference type="InterPro" id="IPR051909">
    <property type="entry name" value="MFP_Cation_Efflux"/>
</dbReference>
<name>A0A5F1ZXB3_9LEPT</name>
<keyword evidence="1" id="KW-0813">Transport</keyword>
<comment type="caution">
    <text evidence="4">The sequence shown here is derived from an EMBL/GenBank/DDBJ whole genome shotgun (WGS) entry which is preliminary data.</text>
</comment>
<sequence length="240" mass="27171">MFLSYTNRIRILVILAAALSLCTAGFLLTQKKGSDLPDLQPPHVSEDGTRIRFRQDDPGLELIKVMEVSKRGNFVNVDHPAELIKIDRGMAWIESDIPESSVGKLKESEHFDIRPLLSSNELFEGQANLNTKEVDPISRNLKVKIKFRNLGERFKVGERFLLRVKEKVNYKNIILPSISVLSVEGKNYVFLETEQREFLLKEIKLGEVDEEKSIITEGLEEGDRVVSDGAILLKGLSFGF</sequence>
<keyword evidence="6" id="KW-1185">Reference proteome</keyword>
<dbReference type="AlphaFoldDB" id="A0A5F1ZXB3"/>
<evidence type="ECO:0000313" key="7">
    <source>
        <dbReference type="Proteomes" id="UP000297946"/>
    </source>
</evidence>
<dbReference type="GO" id="GO:0015679">
    <property type="term" value="P:plasma membrane copper ion transport"/>
    <property type="evidence" value="ECO:0007669"/>
    <property type="project" value="TreeGrafter"/>
</dbReference>
<evidence type="ECO:0008006" key="8">
    <source>
        <dbReference type="Google" id="ProtNLM"/>
    </source>
</evidence>
<dbReference type="PANTHER" id="PTHR30097">
    <property type="entry name" value="CATION EFFLUX SYSTEM PROTEIN CUSB"/>
    <property type="match status" value="1"/>
</dbReference>
<evidence type="ECO:0000259" key="3">
    <source>
        <dbReference type="Pfam" id="PF25975"/>
    </source>
</evidence>
<dbReference type="Pfam" id="PF25975">
    <property type="entry name" value="CzcB_C"/>
    <property type="match status" value="1"/>
</dbReference>
<proteinExistence type="predicted"/>
<feature type="domain" description="CusB-like beta-barrel" evidence="2">
    <location>
        <begin position="92"/>
        <end position="158"/>
    </location>
</feature>